<keyword evidence="3" id="KW-1185">Reference proteome</keyword>
<gene>
    <name evidence="2" type="ORF">VFH_IV149000</name>
</gene>
<proteinExistence type="predicted"/>
<dbReference type="EMBL" id="OX451739">
    <property type="protein sequence ID" value="CAI8609763.1"/>
    <property type="molecule type" value="Genomic_DNA"/>
</dbReference>
<protein>
    <submittedName>
        <fullName evidence="2">Uncharacterized protein</fullName>
    </submittedName>
</protein>
<accession>A0AAV1AKC9</accession>
<reference evidence="2 3" key="1">
    <citation type="submission" date="2023-01" db="EMBL/GenBank/DDBJ databases">
        <authorList>
            <person name="Kreplak J."/>
        </authorList>
    </citation>
    <scope>NUCLEOTIDE SEQUENCE [LARGE SCALE GENOMIC DNA]</scope>
</reference>
<dbReference type="Proteomes" id="UP001157006">
    <property type="component" value="Chromosome 4"/>
</dbReference>
<evidence type="ECO:0000313" key="2">
    <source>
        <dbReference type="EMBL" id="CAI8609763.1"/>
    </source>
</evidence>
<sequence>MEEAQGPTEFLVKRNKAVSIEDSDNNHEDSDDDSVVGVGIGDVNTSLEVINEEYEAFFENEEVVEIHHDIVHDDVIDEGRKEETTLMVFGKENNFPVCSYPQSIQPSAEKSCCLEGGDLVKVNSDTGPRAMVYSIIEEQVSCVNLMVISRKSKRCLEKGNLSCSEGDFLGGHAKVVSRGPITFDEACLKLKNQKPKKKKVRFLKDIHHQEVAQSTYFAIIQPIKGKSADQSQWYEKASRKCMAVKVGEDLSMAFNSLRTNCDKPSSSSDDLFSEGAVLCCDSTTLSDVNQGNNKFWENMESEVGRIVWETISRLGITIDIDKVEAIEAIKLMENRDKEGMNRKEAKKHNSS</sequence>
<dbReference type="AlphaFoldDB" id="A0AAV1AKC9"/>
<organism evidence="2 3">
    <name type="scientific">Vicia faba</name>
    <name type="common">Broad bean</name>
    <name type="synonym">Faba vulgaris</name>
    <dbReference type="NCBI Taxonomy" id="3906"/>
    <lineage>
        <taxon>Eukaryota</taxon>
        <taxon>Viridiplantae</taxon>
        <taxon>Streptophyta</taxon>
        <taxon>Embryophyta</taxon>
        <taxon>Tracheophyta</taxon>
        <taxon>Spermatophyta</taxon>
        <taxon>Magnoliopsida</taxon>
        <taxon>eudicotyledons</taxon>
        <taxon>Gunneridae</taxon>
        <taxon>Pentapetalae</taxon>
        <taxon>rosids</taxon>
        <taxon>fabids</taxon>
        <taxon>Fabales</taxon>
        <taxon>Fabaceae</taxon>
        <taxon>Papilionoideae</taxon>
        <taxon>50 kb inversion clade</taxon>
        <taxon>NPAAA clade</taxon>
        <taxon>Hologalegina</taxon>
        <taxon>IRL clade</taxon>
        <taxon>Fabeae</taxon>
        <taxon>Vicia</taxon>
    </lineage>
</organism>
<name>A0AAV1AKC9_VICFA</name>
<feature type="region of interest" description="Disordered" evidence="1">
    <location>
        <begin position="1"/>
        <end position="34"/>
    </location>
</feature>
<evidence type="ECO:0000256" key="1">
    <source>
        <dbReference type="SAM" id="MobiDB-lite"/>
    </source>
</evidence>
<evidence type="ECO:0000313" key="3">
    <source>
        <dbReference type="Proteomes" id="UP001157006"/>
    </source>
</evidence>